<dbReference type="SUPFAM" id="SSF54862">
    <property type="entry name" value="4Fe-4S ferredoxins"/>
    <property type="match status" value="1"/>
</dbReference>
<dbReference type="InterPro" id="IPR036188">
    <property type="entry name" value="FAD/NAD-bd_sf"/>
</dbReference>
<dbReference type="InterPro" id="IPR017896">
    <property type="entry name" value="4Fe4S_Fe-S-bd"/>
</dbReference>
<evidence type="ECO:0000256" key="3">
    <source>
        <dbReference type="ARBA" id="ARBA00023014"/>
    </source>
</evidence>
<comment type="caution">
    <text evidence="5">The sequence shown here is derived from an EMBL/GenBank/DDBJ whole genome shotgun (WGS) entry which is preliminary data.</text>
</comment>
<dbReference type="Gene3D" id="3.50.50.60">
    <property type="entry name" value="FAD/NAD(P)-binding domain"/>
    <property type="match status" value="2"/>
</dbReference>
<dbReference type="InterPro" id="IPR023753">
    <property type="entry name" value="FAD/NAD-binding_dom"/>
</dbReference>
<evidence type="ECO:0000313" key="5">
    <source>
        <dbReference type="EMBL" id="RJP69894.1"/>
    </source>
</evidence>
<evidence type="ECO:0000256" key="2">
    <source>
        <dbReference type="ARBA" id="ARBA00023004"/>
    </source>
</evidence>
<keyword evidence="1" id="KW-0479">Metal-binding</keyword>
<keyword evidence="2" id="KW-0408">Iron</keyword>
<dbReference type="Gene3D" id="1.10.1060.10">
    <property type="entry name" value="Alpha-helical ferredoxin"/>
    <property type="match status" value="1"/>
</dbReference>
<dbReference type="Pfam" id="PF07992">
    <property type="entry name" value="Pyr_redox_2"/>
    <property type="match status" value="1"/>
</dbReference>
<dbReference type="AlphaFoldDB" id="A0A419EY14"/>
<dbReference type="Pfam" id="PF12838">
    <property type="entry name" value="Fer4_7"/>
    <property type="match status" value="1"/>
</dbReference>
<proteinExistence type="predicted"/>
<accession>A0A419EY14</accession>
<feature type="domain" description="4Fe-4S ferredoxin-type" evidence="4">
    <location>
        <begin position="478"/>
        <end position="507"/>
    </location>
</feature>
<dbReference type="GO" id="GO:0016491">
    <property type="term" value="F:oxidoreductase activity"/>
    <property type="evidence" value="ECO:0007669"/>
    <property type="project" value="InterPro"/>
</dbReference>
<reference evidence="5 6" key="1">
    <citation type="journal article" date="2017" name="ISME J.">
        <title>Energy and carbon metabolisms in a deep terrestrial subsurface fluid microbial community.</title>
        <authorList>
            <person name="Momper L."/>
            <person name="Jungbluth S.P."/>
            <person name="Lee M.D."/>
            <person name="Amend J.P."/>
        </authorList>
    </citation>
    <scope>NUCLEOTIDE SEQUENCE [LARGE SCALE GENOMIC DNA]</scope>
    <source>
        <strain evidence="5">SURF_17</strain>
    </source>
</reference>
<protein>
    <submittedName>
        <fullName evidence="5">FAD-dependent oxidoreductase</fullName>
    </submittedName>
</protein>
<dbReference type="SUPFAM" id="SSF46548">
    <property type="entry name" value="alpha-helical ferredoxin"/>
    <property type="match status" value="2"/>
</dbReference>
<dbReference type="InterPro" id="IPR009051">
    <property type="entry name" value="Helical_ferredxn"/>
</dbReference>
<dbReference type="GO" id="GO:0051536">
    <property type="term" value="F:iron-sulfur cluster binding"/>
    <property type="evidence" value="ECO:0007669"/>
    <property type="project" value="UniProtKB-KW"/>
</dbReference>
<gene>
    <name evidence="5" type="ORF">C4532_10190</name>
</gene>
<dbReference type="Proteomes" id="UP000285961">
    <property type="component" value="Unassembled WGS sequence"/>
</dbReference>
<evidence type="ECO:0000256" key="1">
    <source>
        <dbReference type="ARBA" id="ARBA00022723"/>
    </source>
</evidence>
<dbReference type="EMBL" id="QZKI01000077">
    <property type="protein sequence ID" value="RJP69894.1"/>
    <property type="molecule type" value="Genomic_DNA"/>
</dbReference>
<dbReference type="Pfam" id="PF14691">
    <property type="entry name" value="Fer4_20"/>
    <property type="match status" value="1"/>
</dbReference>
<dbReference type="PANTHER" id="PTHR42783">
    <property type="entry name" value="GLUTAMATE SYNTHASE [NADPH] SMALL CHAIN"/>
    <property type="match status" value="1"/>
</dbReference>
<dbReference type="SUPFAM" id="SSF51971">
    <property type="entry name" value="Nucleotide-binding domain"/>
    <property type="match status" value="1"/>
</dbReference>
<sequence>MREKCVSREHLGVAPCREACPAGIDVPRYIRRIREGKFDEALAVIRERIPFPSICGCACYSPCETKCGNRQFGDPIAIRTLKRAAAERGGELWKKNLTIAPATGKRIAIIGSGPSGLTAAYYLATLGHAVTVLEALDQPGGMMRVGIPEYRLPREALEKEIGYLKEVGVEIKTNKRVDSVDELFRQGYHAVYLACGAHQGRKLGIQGENLADVLDGISFLRAVNQKKAPGIGKRIAVVGGGNTAVDAARCAIRLGADEVTILYRRSRAEMPAYEEEAGAAVVEGVMIEYLAMPTRIDQRDGALEVTAVRMNLGKPDASGRRIPIPVPDSEFRMQFDTVIVAIGQIADVSPSIGAPLSKDNLVKVNSETLATERPGLFAGGDVVSGPASIIEAIADGRRVASSIDMFLGGTGRIDQELAPPEEEVVVMDYGADEERRIAVPCIPLADRKRGFRPVELDVPAKLAVKEAERCISCDARQFEVQVDSEACKECGYCVEVCGLDVFESAGEFNKRGYKPILAARKDKCIGCMLCFYACPDFSIEVSEKG</sequence>
<evidence type="ECO:0000259" key="4">
    <source>
        <dbReference type="PROSITE" id="PS51379"/>
    </source>
</evidence>
<name>A0A419EY14_9BACT</name>
<evidence type="ECO:0000313" key="6">
    <source>
        <dbReference type="Proteomes" id="UP000285961"/>
    </source>
</evidence>
<dbReference type="PANTHER" id="PTHR42783:SF3">
    <property type="entry name" value="GLUTAMATE SYNTHASE [NADPH] SMALL CHAIN-RELATED"/>
    <property type="match status" value="1"/>
</dbReference>
<keyword evidence="3" id="KW-0411">Iron-sulfur</keyword>
<dbReference type="InterPro" id="IPR017900">
    <property type="entry name" value="4Fe4S_Fe_S_CS"/>
</dbReference>
<organism evidence="5 6">
    <name type="scientific">Candidatus Abyssobacteria bacterium SURF_17</name>
    <dbReference type="NCBI Taxonomy" id="2093361"/>
    <lineage>
        <taxon>Bacteria</taxon>
        <taxon>Pseudomonadati</taxon>
        <taxon>Candidatus Hydrogenedentota</taxon>
        <taxon>Candidatus Abyssobacteria</taxon>
    </lineage>
</organism>
<dbReference type="PROSITE" id="PS00198">
    <property type="entry name" value="4FE4S_FER_1"/>
    <property type="match status" value="2"/>
</dbReference>
<dbReference type="Gene3D" id="3.30.70.20">
    <property type="match status" value="1"/>
</dbReference>
<dbReference type="InterPro" id="IPR028261">
    <property type="entry name" value="DPD_II"/>
</dbReference>
<dbReference type="PROSITE" id="PS51379">
    <property type="entry name" value="4FE4S_FER_2"/>
    <property type="match status" value="2"/>
</dbReference>
<dbReference type="PRINTS" id="PR00469">
    <property type="entry name" value="PNDRDTASEII"/>
</dbReference>
<dbReference type="PRINTS" id="PR00368">
    <property type="entry name" value="FADPNR"/>
</dbReference>
<dbReference type="GO" id="GO:0046872">
    <property type="term" value="F:metal ion binding"/>
    <property type="evidence" value="ECO:0007669"/>
    <property type="project" value="UniProtKB-KW"/>
</dbReference>
<feature type="domain" description="4Fe-4S ferredoxin-type" evidence="4">
    <location>
        <begin position="515"/>
        <end position="544"/>
    </location>
</feature>